<evidence type="ECO:0000313" key="2">
    <source>
        <dbReference type="Proteomes" id="UP001488838"/>
    </source>
</evidence>
<sequence>IQQMRTKQKQIVPDLWQSGARRTSGLDGENEYPGISMALLMVPELHPVSDELHVHLEEVGYLQDLLWVVQYKDTMSWNPGAEKTLLSFLLLGIVDSHIVIENHKQEKRHARHIGEDSDLHIRAKGSEPERDTVAWYQDFREKSEDKERTVLEK</sequence>
<organism evidence="1 2">
    <name type="scientific">Myodes glareolus</name>
    <name type="common">Bank vole</name>
    <name type="synonym">Clethrionomys glareolus</name>
    <dbReference type="NCBI Taxonomy" id="447135"/>
    <lineage>
        <taxon>Eukaryota</taxon>
        <taxon>Metazoa</taxon>
        <taxon>Chordata</taxon>
        <taxon>Craniata</taxon>
        <taxon>Vertebrata</taxon>
        <taxon>Euteleostomi</taxon>
        <taxon>Mammalia</taxon>
        <taxon>Eutheria</taxon>
        <taxon>Euarchontoglires</taxon>
        <taxon>Glires</taxon>
        <taxon>Rodentia</taxon>
        <taxon>Myomorpha</taxon>
        <taxon>Muroidea</taxon>
        <taxon>Cricetidae</taxon>
        <taxon>Arvicolinae</taxon>
        <taxon>Myodes</taxon>
    </lineage>
</organism>
<proteinExistence type="predicted"/>
<evidence type="ECO:0000313" key="1">
    <source>
        <dbReference type="EMBL" id="KAK7800100.1"/>
    </source>
</evidence>
<dbReference type="Proteomes" id="UP001488838">
    <property type="component" value="Unassembled WGS sequence"/>
</dbReference>
<comment type="caution">
    <text evidence="1">The sequence shown here is derived from an EMBL/GenBank/DDBJ whole genome shotgun (WGS) entry which is preliminary data.</text>
</comment>
<dbReference type="EMBL" id="JBBHLL010000572">
    <property type="protein sequence ID" value="KAK7800100.1"/>
    <property type="molecule type" value="Genomic_DNA"/>
</dbReference>
<dbReference type="AlphaFoldDB" id="A0AAW0HF30"/>
<accession>A0AAW0HF30</accession>
<reference evidence="1 2" key="1">
    <citation type="journal article" date="2023" name="bioRxiv">
        <title>Conserved and derived expression patterns and positive selection on dental genes reveal complex evolutionary context of ever-growing rodent molars.</title>
        <authorList>
            <person name="Calamari Z.T."/>
            <person name="Song A."/>
            <person name="Cohen E."/>
            <person name="Akter M."/>
            <person name="Roy R.D."/>
            <person name="Hallikas O."/>
            <person name="Christensen M.M."/>
            <person name="Li P."/>
            <person name="Marangoni P."/>
            <person name="Jernvall J."/>
            <person name="Klein O.D."/>
        </authorList>
    </citation>
    <scope>NUCLEOTIDE SEQUENCE [LARGE SCALE GENOMIC DNA]</scope>
    <source>
        <strain evidence="1">V071</strain>
    </source>
</reference>
<name>A0AAW0HF30_MYOGA</name>
<feature type="non-terminal residue" evidence="1">
    <location>
        <position position="1"/>
    </location>
</feature>
<protein>
    <submittedName>
        <fullName evidence="1">Uncharacterized protein</fullName>
    </submittedName>
</protein>
<gene>
    <name evidence="1" type="ORF">U0070_021847</name>
</gene>
<keyword evidence="2" id="KW-1185">Reference proteome</keyword>